<dbReference type="GO" id="GO:0009279">
    <property type="term" value="C:cell outer membrane"/>
    <property type="evidence" value="ECO:0007669"/>
    <property type="project" value="UniProtKB-SubCell"/>
</dbReference>
<protein>
    <recommendedName>
        <fullName evidence="12">Long-chain fatty acid transport protein</fullName>
    </recommendedName>
</protein>
<proteinExistence type="inferred from homology"/>
<feature type="chain" id="PRO_5022928883" description="Long-chain fatty acid transport protein" evidence="9">
    <location>
        <begin position="36"/>
        <end position="487"/>
    </location>
</feature>
<accession>A0A5C6X2V5</accession>
<dbReference type="Proteomes" id="UP000321412">
    <property type="component" value="Unassembled WGS sequence"/>
</dbReference>
<keyword evidence="4" id="KW-0812">Transmembrane</keyword>
<dbReference type="Pfam" id="PF03349">
    <property type="entry name" value="Toluene_X"/>
    <property type="match status" value="1"/>
</dbReference>
<comment type="subcellular location">
    <subcellularLocation>
        <location evidence="1">Cell outer membrane</location>
        <topology evidence="1">Multi-pass membrane protein</topology>
    </subcellularLocation>
</comment>
<organism evidence="10 11">
    <name type="scientific">Lujinxingia vulgaris</name>
    <dbReference type="NCBI Taxonomy" id="2600176"/>
    <lineage>
        <taxon>Bacteria</taxon>
        <taxon>Deltaproteobacteria</taxon>
        <taxon>Bradymonadales</taxon>
        <taxon>Lujinxingiaceae</taxon>
        <taxon>Lujinxingia</taxon>
    </lineage>
</organism>
<feature type="compositionally biased region" description="Basic and acidic residues" evidence="8">
    <location>
        <begin position="438"/>
        <end position="451"/>
    </location>
</feature>
<keyword evidence="11" id="KW-1185">Reference proteome</keyword>
<dbReference type="PANTHER" id="PTHR35093:SF8">
    <property type="entry name" value="OUTER MEMBRANE PROTEIN NMB0088-RELATED"/>
    <property type="match status" value="1"/>
</dbReference>
<evidence type="ECO:0000256" key="7">
    <source>
        <dbReference type="ARBA" id="ARBA00023237"/>
    </source>
</evidence>
<evidence type="ECO:0000256" key="3">
    <source>
        <dbReference type="ARBA" id="ARBA00022452"/>
    </source>
</evidence>
<keyword evidence="3" id="KW-1134">Transmembrane beta strand</keyword>
<dbReference type="SUPFAM" id="SSF56935">
    <property type="entry name" value="Porins"/>
    <property type="match status" value="1"/>
</dbReference>
<sequence>MKMIWMKENALASQLSRARALAALSVLLVALPSTAAANPFDVYGSGARSAAMAGAQVASAEGPAAVYDNVAELAFARPGIRLGAFATLGQAQILLKERPAGYDVPDLDGNSPALPSDQTRRGRSDTMELAPLYGVVIGAVTDFGSERTRGGAVVMLPTNGLLSMQTHFADERERAFSNQLHFELIGERLRRPVIEAGIARELTDWLSFGVGGTYLPGARATTEAYVRDPADQSDVGLNADIQTTNAWGLLAGATLTLPADLRLGLVYRGQVAFAIEGGNEVQVRGAGSGEDTRQVISWIPTSSPASLRLGLAWSPGDVVLTADARLTFWSSHLDTQGQDAGFTDTLEARLGAEWQSSADTRLRAGLGFVPSPVPAQTGRTNYVDNHRALASIGAEHRFALWKREVVAAWYVQAHHLLYRTTDKDALSSYPDCAPGETRLCDEVPDDTRDPRTGQPYAEAQGLQTGNPGFPGFSSGGWLGAVGFELHY</sequence>
<dbReference type="InterPro" id="IPR005017">
    <property type="entry name" value="OMPP1/FadL/TodX"/>
</dbReference>
<dbReference type="AlphaFoldDB" id="A0A5C6X2V5"/>
<dbReference type="OrthoDB" id="9922at2"/>
<feature type="region of interest" description="Disordered" evidence="8">
    <location>
        <begin position="437"/>
        <end position="465"/>
    </location>
</feature>
<comment type="similarity">
    <text evidence="2">Belongs to the OmpP1/FadL family.</text>
</comment>
<evidence type="ECO:0000256" key="2">
    <source>
        <dbReference type="ARBA" id="ARBA00008163"/>
    </source>
</evidence>
<keyword evidence="5 9" id="KW-0732">Signal</keyword>
<comment type="caution">
    <text evidence="10">The sequence shown here is derived from an EMBL/GenBank/DDBJ whole genome shotgun (WGS) entry which is preliminary data.</text>
</comment>
<dbReference type="EMBL" id="VOSM01000006">
    <property type="protein sequence ID" value="TXD36163.1"/>
    <property type="molecule type" value="Genomic_DNA"/>
</dbReference>
<dbReference type="GO" id="GO:0015483">
    <property type="term" value="F:long-chain fatty acid transporting porin activity"/>
    <property type="evidence" value="ECO:0007669"/>
    <property type="project" value="TreeGrafter"/>
</dbReference>
<feature type="signal peptide" evidence="9">
    <location>
        <begin position="1"/>
        <end position="35"/>
    </location>
</feature>
<evidence type="ECO:0000256" key="1">
    <source>
        <dbReference type="ARBA" id="ARBA00004571"/>
    </source>
</evidence>
<reference evidence="10 11" key="1">
    <citation type="submission" date="2019-08" db="EMBL/GenBank/DDBJ databases">
        <title>Bradymonadales sp. TMQ4.</title>
        <authorList>
            <person name="Liang Q."/>
        </authorList>
    </citation>
    <scope>NUCLEOTIDE SEQUENCE [LARGE SCALE GENOMIC DNA]</scope>
    <source>
        <strain evidence="10 11">TMQ4</strain>
    </source>
</reference>
<evidence type="ECO:0000256" key="4">
    <source>
        <dbReference type="ARBA" id="ARBA00022692"/>
    </source>
</evidence>
<evidence type="ECO:0000256" key="6">
    <source>
        <dbReference type="ARBA" id="ARBA00023136"/>
    </source>
</evidence>
<evidence type="ECO:0000313" key="11">
    <source>
        <dbReference type="Proteomes" id="UP000321412"/>
    </source>
</evidence>
<evidence type="ECO:0000256" key="9">
    <source>
        <dbReference type="SAM" id="SignalP"/>
    </source>
</evidence>
<keyword evidence="7" id="KW-0998">Cell outer membrane</keyword>
<evidence type="ECO:0000256" key="5">
    <source>
        <dbReference type="ARBA" id="ARBA00022729"/>
    </source>
</evidence>
<dbReference type="Gene3D" id="2.40.160.60">
    <property type="entry name" value="Outer membrane protein transport protein (OMPP1/FadL/TodX)"/>
    <property type="match status" value="1"/>
</dbReference>
<keyword evidence="6" id="KW-0472">Membrane</keyword>
<evidence type="ECO:0000313" key="10">
    <source>
        <dbReference type="EMBL" id="TXD36163.1"/>
    </source>
</evidence>
<evidence type="ECO:0000256" key="8">
    <source>
        <dbReference type="SAM" id="MobiDB-lite"/>
    </source>
</evidence>
<dbReference type="PANTHER" id="PTHR35093">
    <property type="entry name" value="OUTER MEMBRANE PROTEIN NMB0088-RELATED"/>
    <property type="match status" value="1"/>
</dbReference>
<name>A0A5C6X2V5_9DELT</name>
<evidence type="ECO:0008006" key="12">
    <source>
        <dbReference type="Google" id="ProtNLM"/>
    </source>
</evidence>
<gene>
    <name evidence="10" type="ORF">FRC98_13655</name>
</gene>